<accession>A0ABN0UWJ2</accession>
<sequence length="112" mass="11986">MMARFLEVWQRRDYFSNPGGGSTPVGRLRPWVIGRTEVADQTLLHDGHENGSNDDGGRVTLGAWLPVDAAGLTESAGIDEAWAVSCYNHDAQTCRPIQSTLAGQTGTTPCAA</sequence>
<reference evidence="1 2" key="1">
    <citation type="journal article" date="2019" name="Int. J. Syst. Evol. Microbiol.">
        <title>The Global Catalogue of Microorganisms (GCM) 10K type strain sequencing project: providing services to taxonomists for standard genome sequencing and annotation.</title>
        <authorList>
            <consortium name="The Broad Institute Genomics Platform"/>
            <consortium name="The Broad Institute Genome Sequencing Center for Infectious Disease"/>
            <person name="Wu L."/>
            <person name="Ma J."/>
        </authorList>
    </citation>
    <scope>NUCLEOTIDE SEQUENCE [LARGE SCALE GENOMIC DNA]</scope>
    <source>
        <strain evidence="1 2">JCM 3380</strain>
    </source>
</reference>
<evidence type="ECO:0000313" key="2">
    <source>
        <dbReference type="Proteomes" id="UP001500416"/>
    </source>
</evidence>
<proteinExistence type="predicted"/>
<evidence type="ECO:0000313" key="1">
    <source>
        <dbReference type="EMBL" id="GAA0263582.1"/>
    </source>
</evidence>
<keyword evidence="2" id="KW-1185">Reference proteome</keyword>
<dbReference type="Proteomes" id="UP001500416">
    <property type="component" value="Unassembled WGS sequence"/>
</dbReference>
<protein>
    <submittedName>
        <fullName evidence="1">Uncharacterized protein</fullName>
    </submittedName>
</protein>
<name>A0ABN0UWJ2_9PSEU</name>
<comment type="caution">
    <text evidence="1">The sequence shown here is derived from an EMBL/GenBank/DDBJ whole genome shotgun (WGS) entry which is preliminary data.</text>
</comment>
<organism evidence="1 2">
    <name type="scientific">Saccharothrix mutabilis subsp. mutabilis</name>
    <dbReference type="NCBI Taxonomy" id="66855"/>
    <lineage>
        <taxon>Bacteria</taxon>
        <taxon>Bacillati</taxon>
        <taxon>Actinomycetota</taxon>
        <taxon>Actinomycetes</taxon>
        <taxon>Pseudonocardiales</taxon>
        <taxon>Pseudonocardiaceae</taxon>
        <taxon>Saccharothrix</taxon>
    </lineage>
</organism>
<dbReference type="EMBL" id="BAAABU010000036">
    <property type="protein sequence ID" value="GAA0263582.1"/>
    <property type="molecule type" value="Genomic_DNA"/>
</dbReference>
<gene>
    <name evidence="1" type="ORF">GCM10010492_75790</name>
</gene>